<protein>
    <submittedName>
        <fullName evidence="2">Uncharacterized protein</fullName>
    </submittedName>
</protein>
<accession>A0A4R5MJ61</accession>
<evidence type="ECO:0000256" key="1">
    <source>
        <dbReference type="SAM" id="SignalP"/>
    </source>
</evidence>
<sequence length="152" mass="17329">MKIIFFTTAIFISSFCYAQKTSFTINKKFGVVIDRLDDFQRLVSVADLVDNTNEVGKYDLDIKIYNEKYGANISDNYLKVDYIKPTTNAIITSVWEVKLEEIAEKKIKVSVALLKVTPSGNTKIIKKVSSGKFENKLKYFLNNHTDLKIKGN</sequence>
<gene>
    <name evidence="2" type="ORF">EZJ43_13400</name>
</gene>
<feature type="chain" id="PRO_5020410047" evidence="1">
    <location>
        <begin position="19"/>
        <end position="152"/>
    </location>
</feature>
<dbReference type="Proteomes" id="UP000295668">
    <property type="component" value="Unassembled WGS sequence"/>
</dbReference>
<dbReference type="RefSeq" id="WP_133263220.1">
    <property type="nucleotide sequence ID" value="NZ_SJCY01000009.1"/>
</dbReference>
<keyword evidence="1" id="KW-0732">Signal</keyword>
<keyword evidence="3" id="KW-1185">Reference proteome</keyword>
<reference evidence="2 3" key="1">
    <citation type="submission" date="2019-02" db="EMBL/GenBank/DDBJ databases">
        <title>Pedobacter sp. nov., a novel speices isolated from soil of pinguins habitat in Antarcitica.</title>
        <authorList>
            <person name="He R.-H."/>
        </authorList>
    </citation>
    <scope>NUCLEOTIDE SEQUENCE [LARGE SCALE GENOMIC DNA]</scope>
    <source>
        <strain evidence="2 3">E01020</strain>
    </source>
</reference>
<evidence type="ECO:0000313" key="3">
    <source>
        <dbReference type="Proteomes" id="UP000295668"/>
    </source>
</evidence>
<organism evidence="2 3">
    <name type="scientific">Pedobacter changchengzhani</name>
    <dbReference type="NCBI Taxonomy" id="2529274"/>
    <lineage>
        <taxon>Bacteria</taxon>
        <taxon>Pseudomonadati</taxon>
        <taxon>Bacteroidota</taxon>
        <taxon>Sphingobacteriia</taxon>
        <taxon>Sphingobacteriales</taxon>
        <taxon>Sphingobacteriaceae</taxon>
        <taxon>Pedobacter</taxon>
    </lineage>
</organism>
<dbReference type="AlphaFoldDB" id="A0A4R5MJ61"/>
<proteinExistence type="predicted"/>
<comment type="caution">
    <text evidence="2">The sequence shown here is derived from an EMBL/GenBank/DDBJ whole genome shotgun (WGS) entry which is preliminary data.</text>
</comment>
<dbReference type="EMBL" id="SJCY01000009">
    <property type="protein sequence ID" value="TDG35610.1"/>
    <property type="molecule type" value="Genomic_DNA"/>
</dbReference>
<dbReference type="OrthoDB" id="9837981at2"/>
<evidence type="ECO:0000313" key="2">
    <source>
        <dbReference type="EMBL" id="TDG35610.1"/>
    </source>
</evidence>
<name>A0A4R5MJ61_9SPHI</name>
<feature type="signal peptide" evidence="1">
    <location>
        <begin position="1"/>
        <end position="18"/>
    </location>
</feature>